<gene>
    <name evidence="1" type="ORF">HEB94_002809</name>
</gene>
<reference evidence="1" key="1">
    <citation type="submission" date="2020-10" db="EMBL/GenBank/DDBJ databases">
        <title>Sequencing the genomes of 1000 actinobacteria strains.</title>
        <authorList>
            <person name="Klenk H.-P."/>
        </authorList>
    </citation>
    <scope>NUCLEOTIDE SEQUENCE</scope>
    <source>
        <strain evidence="1">DSM 45354</strain>
    </source>
</reference>
<dbReference type="EMBL" id="JADBEM010000001">
    <property type="protein sequence ID" value="MBE1605961.1"/>
    <property type="molecule type" value="Genomic_DNA"/>
</dbReference>
<sequence length="71" mass="7927">MGGLGYQDAIDALDRYLAPMTPAPWWGPAVSIDTLRSWLEAAGHCLADRTRPSRRLLLVGRRKYSTGTPWN</sequence>
<evidence type="ECO:0000313" key="1">
    <source>
        <dbReference type="EMBL" id="MBE1605961.1"/>
    </source>
</evidence>
<proteinExistence type="predicted"/>
<dbReference type="AlphaFoldDB" id="A0A927MSA7"/>
<accession>A0A927MSA7</accession>
<name>A0A927MSA7_9ACTN</name>
<keyword evidence="2" id="KW-1185">Reference proteome</keyword>
<protein>
    <submittedName>
        <fullName evidence="1">Uncharacterized protein</fullName>
    </submittedName>
</protein>
<comment type="caution">
    <text evidence="1">The sequence shown here is derived from an EMBL/GenBank/DDBJ whole genome shotgun (WGS) entry which is preliminary data.</text>
</comment>
<organism evidence="1 2">
    <name type="scientific">Actinopolymorpha pittospori</name>
    <dbReference type="NCBI Taxonomy" id="648752"/>
    <lineage>
        <taxon>Bacteria</taxon>
        <taxon>Bacillati</taxon>
        <taxon>Actinomycetota</taxon>
        <taxon>Actinomycetes</taxon>
        <taxon>Propionibacteriales</taxon>
        <taxon>Actinopolymorphaceae</taxon>
        <taxon>Actinopolymorpha</taxon>
    </lineage>
</organism>
<dbReference type="Proteomes" id="UP000638648">
    <property type="component" value="Unassembled WGS sequence"/>
</dbReference>
<evidence type="ECO:0000313" key="2">
    <source>
        <dbReference type="Proteomes" id="UP000638648"/>
    </source>
</evidence>